<keyword evidence="2" id="KW-0238">DNA-binding</keyword>
<dbReference type="Proteomes" id="UP001363035">
    <property type="component" value="Unassembled WGS sequence"/>
</dbReference>
<dbReference type="SMART" id="SM00342">
    <property type="entry name" value="HTH_ARAC"/>
    <property type="match status" value="1"/>
</dbReference>
<evidence type="ECO:0000259" key="4">
    <source>
        <dbReference type="PROSITE" id="PS01124"/>
    </source>
</evidence>
<dbReference type="SUPFAM" id="SSF46689">
    <property type="entry name" value="Homeodomain-like"/>
    <property type="match status" value="2"/>
</dbReference>
<accession>A0ABU8I5Y8</accession>
<evidence type="ECO:0000256" key="3">
    <source>
        <dbReference type="ARBA" id="ARBA00023163"/>
    </source>
</evidence>
<dbReference type="InterPro" id="IPR018060">
    <property type="entry name" value="HTH_AraC"/>
</dbReference>
<evidence type="ECO:0000313" key="5">
    <source>
        <dbReference type="EMBL" id="MEI5985139.1"/>
    </source>
</evidence>
<evidence type="ECO:0000313" key="6">
    <source>
        <dbReference type="Proteomes" id="UP001363035"/>
    </source>
</evidence>
<dbReference type="PANTHER" id="PTHR43280:SF2">
    <property type="entry name" value="HTH-TYPE TRANSCRIPTIONAL REGULATOR EXSA"/>
    <property type="match status" value="1"/>
</dbReference>
<dbReference type="Pfam" id="PF12833">
    <property type="entry name" value="HTH_18"/>
    <property type="match status" value="1"/>
</dbReference>
<gene>
    <name evidence="5" type="ORF">VJ786_09505</name>
</gene>
<feature type="domain" description="HTH araC/xylS-type" evidence="4">
    <location>
        <begin position="112"/>
        <end position="209"/>
    </location>
</feature>
<dbReference type="Gene3D" id="1.10.10.60">
    <property type="entry name" value="Homeodomain-like"/>
    <property type="match status" value="2"/>
</dbReference>
<keyword evidence="3" id="KW-0804">Transcription</keyword>
<dbReference type="PANTHER" id="PTHR43280">
    <property type="entry name" value="ARAC-FAMILY TRANSCRIPTIONAL REGULATOR"/>
    <property type="match status" value="1"/>
</dbReference>
<name>A0ABU8I5Y8_9SPHI</name>
<evidence type="ECO:0000256" key="1">
    <source>
        <dbReference type="ARBA" id="ARBA00023015"/>
    </source>
</evidence>
<keyword evidence="6" id="KW-1185">Reference proteome</keyword>
<proteinExistence type="predicted"/>
<dbReference type="PROSITE" id="PS01124">
    <property type="entry name" value="HTH_ARAC_FAMILY_2"/>
    <property type="match status" value="1"/>
</dbReference>
<dbReference type="RefSeq" id="WP_167554226.1">
    <property type="nucleotide sequence ID" value="NZ_JAYLLN010000020.1"/>
</dbReference>
<sequence>MKNSGFSKSDQEISIFKKSDQHSLSVTYDYVQPMRIRYLDPVEEITIYFKPFGLNQFLPEISSIYNNSGICVFENDHYLYKDLLKLMDEIEDQYFIPEIESYLVSKLVPQSDLLIEQLLDLLSQDLSISQIAEEVGFSRQYISRYFKNMIGKTPNSFRKIQRFRNAIQPIKTTSSLTDLGNQVGFFDQSHFIKDFKSITSITPKDFFKKVFLDEKNIWLHI</sequence>
<keyword evidence="1" id="KW-0805">Transcription regulation</keyword>
<protein>
    <submittedName>
        <fullName evidence="5">Helix-turn-helix transcriptional regulator</fullName>
    </submittedName>
</protein>
<evidence type="ECO:0000256" key="2">
    <source>
        <dbReference type="ARBA" id="ARBA00023125"/>
    </source>
</evidence>
<dbReference type="InterPro" id="IPR001387">
    <property type="entry name" value="Cro/C1-type_HTH"/>
</dbReference>
<dbReference type="EMBL" id="JAYLLN010000020">
    <property type="protein sequence ID" value="MEI5985139.1"/>
    <property type="molecule type" value="Genomic_DNA"/>
</dbReference>
<organism evidence="5 6">
    <name type="scientific">Sphingobacterium tenebrionis</name>
    <dbReference type="NCBI Taxonomy" id="3111775"/>
    <lineage>
        <taxon>Bacteria</taxon>
        <taxon>Pseudomonadati</taxon>
        <taxon>Bacteroidota</taxon>
        <taxon>Sphingobacteriia</taxon>
        <taxon>Sphingobacteriales</taxon>
        <taxon>Sphingobacteriaceae</taxon>
        <taxon>Sphingobacterium</taxon>
    </lineage>
</organism>
<dbReference type="InterPro" id="IPR009057">
    <property type="entry name" value="Homeodomain-like_sf"/>
</dbReference>
<dbReference type="CDD" id="cd00093">
    <property type="entry name" value="HTH_XRE"/>
    <property type="match status" value="1"/>
</dbReference>
<comment type="caution">
    <text evidence="5">The sequence shown here is derived from an EMBL/GenBank/DDBJ whole genome shotgun (WGS) entry which is preliminary data.</text>
</comment>
<reference evidence="5 6" key="1">
    <citation type="submission" date="2024-01" db="EMBL/GenBank/DDBJ databases">
        <title>Sphingobacterium tenebrionis sp. nov., a novel endophyte isolated from tenebrio molitor intestines.</title>
        <authorList>
            <person name="Zhang C."/>
        </authorList>
    </citation>
    <scope>NUCLEOTIDE SEQUENCE [LARGE SCALE GENOMIC DNA]</scope>
    <source>
        <strain evidence="5 6">PU5-4</strain>
    </source>
</reference>